<evidence type="ECO:0000313" key="8">
    <source>
        <dbReference type="EMBL" id="MBE9193132.1"/>
    </source>
</evidence>
<evidence type="ECO:0000313" key="9">
    <source>
        <dbReference type="Proteomes" id="UP000651156"/>
    </source>
</evidence>
<evidence type="ECO:0000259" key="7">
    <source>
        <dbReference type="Pfam" id="PF00155"/>
    </source>
</evidence>
<keyword evidence="9" id="KW-1185">Reference proteome</keyword>
<comment type="caution">
    <text evidence="8">The sequence shown here is derived from an EMBL/GenBank/DDBJ whole genome shotgun (WGS) entry which is preliminary data.</text>
</comment>
<dbReference type="InterPro" id="IPR015422">
    <property type="entry name" value="PyrdxlP-dep_Trfase_small"/>
</dbReference>
<evidence type="ECO:0000256" key="1">
    <source>
        <dbReference type="ARBA" id="ARBA00001933"/>
    </source>
</evidence>
<name>A0ABR9UXX4_9CHRO</name>
<dbReference type="GO" id="GO:0008483">
    <property type="term" value="F:transaminase activity"/>
    <property type="evidence" value="ECO:0007669"/>
    <property type="project" value="UniProtKB-KW"/>
</dbReference>
<proteinExistence type="inferred from homology"/>
<keyword evidence="3 6" id="KW-0032">Aminotransferase</keyword>
<dbReference type="InterPro" id="IPR004839">
    <property type="entry name" value="Aminotransferase_I/II_large"/>
</dbReference>
<dbReference type="PANTHER" id="PTHR46383:SF1">
    <property type="entry name" value="ASPARTATE AMINOTRANSFERASE"/>
    <property type="match status" value="1"/>
</dbReference>
<dbReference type="Pfam" id="PF00155">
    <property type="entry name" value="Aminotran_1_2"/>
    <property type="match status" value="1"/>
</dbReference>
<dbReference type="PANTHER" id="PTHR46383">
    <property type="entry name" value="ASPARTATE AMINOTRANSFERASE"/>
    <property type="match status" value="1"/>
</dbReference>
<gene>
    <name evidence="8" type="ORF">IQ230_22820</name>
</gene>
<sequence>MKLAARVGEVTPSLTLAIAAKAKAMKLDGIDVCSFSAGEPDFDTPTHIKAAAQKALDEGKTKYGPAAGEPKLREAIARKLQNENHLDYNTENIIVTNGGKHSLFNLMLALIEPGDEVIIPAPYWLSYPEMVKLAGGKPVIVQTDAATEYKITPAQLRSAITANTKLFVFNSPCNPTGVVYTPTEIQALAQVIVEQDILVVSDEIYEKIIYDDAKHISIGSLGKEIFARTIVSSGFAKAYSMTGWRLGYLAGAVELIKAVSTIQGHSTSNVCTFAQYGAIAAFEESQECVEKMRLAFAERRQVMLERIRAIPGVSCAPPNGAFYLFVNISKTGLSSLEFCDNLLETQQVAAVPGIAFGANDHIRLSYATDMASIEKGMDRLHKFVQSQLS</sequence>
<feature type="domain" description="Aminotransferase class I/classII large" evidence="7">
    <location>
        <begin position="31"/>
        <end position="380"/>
    </location>
</feature>
<dbReference type="SUPFAM" id="SSF53383">
    <property type="entry name" value="PLP-dependent transferases"/>
    <property type="match status" value="1"/>
</dbReference>
<reference evidence="8 9" key="1">
    <citation type="submission" date="2020-10" db="EMBL/GenBank/DDBJ databases">
        <authorList>
            <person name="Castelo-Branco R."/>
            <person name="Eusebio N."/>
            <person name="Adriana R."/>
            <person name="Vieira A."/>
            <person name="Brugerolle De Fraissinette N."/>
            <person name="Rezende De Castro R."/>
            <person name="Schneider M.P."/>
            <person name="Vasconcelos V."/>
            <person name="Leao P.N."/>
        </authorList>
    </citation>
    <scope>NUCLEOTIDE SEQUENCE [LARGE SCALE GENOMIC DNA]</scope>
    <source>
        <strain evidence="8 9">LEGE 06123</strain>
    </source>
</reference>
<protein>
    <recommendedName>
        <fullName evidence="6">Aminotransferase</fullName>
        <ecNumber evidence="6">2.6.1.-</ecNumber>
    </recommendedName>
</protein>
<keyword evidence="5" id="KW-0663">Pyridoxal phosphate</keyword>
<dbReference type="CDD" id="cd00609">
    <property type="entry name" value="AAT_like"/>
    <property type="match status" value="1"/>
</dbReference>
<organism evidence="8 9">
    <name type="scientific">Gloeocapsopsis crepidinum LEGE 06123</name>
    <dbReference type="NCBI Taxonomy" id="588587"/>
    <lineage>
        <taxon>Bacteria</taxon>
        <taxon>Bacillati</taxon>
        <taxon>Cyanobacteriota</taxon>
        <taxon>Cyanophyceae</taxon>
        <taxon>Oscillatoriophycideae</taxon>
        <taxon>Chroococcales</taxon>
        <taxon>Chroococcaceae</taxon>
        <taxon>Gloeocapsopsis</taxon>
    </lineage>
</organism>
<evidence type="ECO:0000256" key="6">
    <source>
        <dbReference type="RuleBase" id="RU000481"/>
    </source>
</evidence>
<evidence type="ECO:0000256" key="4">
    <source>
        <dbReference type="ARBA" id="ARBA00022679"/>
    </source>
</evidence>
<dbReference type="EC" id="2.6.1.-" evidence="6"/>
<dbReference type="Proteomes" id="UP000651156">
    <property type="component" value="Unassembled WGS sequence"/>
</dbReference>
<dbReference type="EMBL" id="JADEWN010000078">
    <property type="protein sequence ID" value="MBE9193132.1"/>
    <property type="molecule type" value="Genomic_DNA"/>
</dbReference>
<evidence type="ECO:0000256" key="3">
    <source>
        <dbReference type="ARBA" id="ARBA00022576"/>
    </source>
</evidence>
<dbReference type="Gene3D" id="3.90.1150.10">
    <property type="entry name" value="Aspartate Aminotransferase, domain 1"/>
    <property type="match status" value="1"/>
</dbReference>
<evidence type="ECO:0000256" key="2">
    <source>
        <dbReference type="ARBA" id="ARBA00007441"/>
    </source>
</evidence>
<dbReference type="PROSITE" id="PS00105">
    <property type="entry name" value="AA_TRANSFER_CLASS_1"/>
    <property type="match status" value="1"/>
</dbReference>
<comment type="cofactor">
    <cofactor evidence="1 6">
        <name>pyridoxal 5'-phosphate</name>
        <dbReference type="ChEBI" id="CHEBI:597326"/>
    </cofactor>
</comment>
<accession>A0ABR9UXX4</accession>
<dbReference type="InterPro" id="IPR050596">
    <property type="entry name" value="AspAT/PAT-like"/>
</dbReference>
<dbReference type="Gene3D" id="3.40.640.10">
    <property type="entry name" value="Type I PLP-dependent aspartate aminotransferase-like (Major domain)"/>
    <property type="match status" value="1"/>
</dbReference>
<dbReference type="InterPro" id="IPR015421">
    <property type="entry name" value="PyrdxlP-dep_Trfase_major"/>
</dbReference>
<dbReference type="RefSeq" id="WP_193934527.1">
    <property type="nucleotide sequence ID" value="NZ_CAWPMZ010000126.1"/>
</dbReference>
<dbReference type="InterPro" id="IPR004838">
    <property type="entry name" value="NHTrfase_class1_PyrdxlP-BS"/>
</dbReference>
<keyword evidence="4 6" id="KW-0808">Transferase</keyword>
<dbReference type="InterPro" id="IPR015424">
    <property type="entry name" value="PyrdxlP-dep_Trfase"/>
</dbReference>
<comment type="similarity">
    <text evidence="2 6">Belongs to the class-I pyridoxal-phosphate-dependent aminotransferase family.</text>
</comment>
<evidence type="ECO:0000256" key="5">
    <source>
        <dbReference type="ARBA" id="ARBA00022898"/>
    </source>
</evidence>